<feature type="transmembrane region" description="Helical" evidence="8">
    <location>
        <begin position="69"/>
        <end position="86"/>
    </location>
</feature>
<sequence length="210" mass="24728">MKFNDIKTPLLNKQDKDSTSSLLIGEEDIYNIVIDICLLVMFILQHSLIKCDLIRSVLPQIVPFYITRILYNASASINIVILINIWKPCSLVIWELNREFYQPLFHYFKLIGTGIMIIEFIGYLEIFEFLGIKQFISKIEHNQTFNDNQYKRVILEKIRHPNAIGFILLLWSNYRMTLDLFALCTFFTLYLFITPQISADNKALLKQSYK</sequence>
<comment type="subcellular location">
    <subcellularLocation>
        <location evidence="1">Membrane</location>
        <topology evidence="1">Multi-pass membrane protein</topology>
    </subcellularLocation>
</comment>
<accession>A0A152AA20</accession>
<feature type="transmembrane region" description="Helical" evidence="8">
    <location>
        <begin position="180"/>
        <end position="199"/>
    </location>
</feature>
<keyword evidence="5 8" id="KW-0472">Membrane</keyword>
<evidence type="ECO:0000313" key="10">
    <source>
        <dbReference type="Proteomes" id="UP000076078"/>
    </source>
</evidence>
<dbReference type="InParanoid" id="A0A152AA20"/>
<keyword evidence="3 8" id="KW-0812">Transmembrane</keyword>
<proteinExistence type="inferred from homology"/>
<dbReference type="GO" id="GO:0031965">
    <property type="term" value="C:nuclear membrane"/>
    <property type="evidence" value="ECO:0007669"/>
    <property type="project" value="TreeGrafter"/>
</dbReference>
<dbReference type="PANTHER" id="PTHR31040">
    <property type="entry name" value="NURIM"/>
    <property type="match status" value="1"/>
</dbReference>
<feature type="transmembrane region" description="Helical" evidence="8">
    <location>
        <begin position="29"/>
        <end position="49"/>
    </location>
</feature>
<evidence type="ECO:0000313" key="9">
    <source>
        <dbReference type="EMBL" id="KYR03054.1"/>
    </source>
</evidence>
<dbReference type="PANTHER" id="PTHR31040:SF1">
    <property type="entry name" value="NURIM"/>
    <property type="match status" value="1"/>
</dbReference>
<dbReference type="FunCoup" id="A0A152AA20">
    <property type="interactions" value="20"/>
</dbReference>
<dbReference type="EMBL" id="LODT01000001">
    <property type="protein sequence ID" value="KYR03054.1"/>
    <property type="molecule type" value="Genomic_DNA"/>
</dbReference>
<evidence type="ECO:0000256" key="1">
    <source>
        <dbReference type="ARBA" id="ARBA00004141"/>
    </source>
</evidence>
<evidence type="ECO:0000256" key="7">
    <source>
        <dbReference type="ARBA" id="ARBA00032957"/>
    </source>
</evidence>
<evidence type="ECO:0000256" key="8">
    <source>
        <dbReference type="SAM" id="Phobius"/>
    </source>
</evidence>
<evidence type="ECO:0000256" key="4">
    <source>
        <dbReference type="ARBA" id="ARBA00022989"/>
    </source>
</evidence>
<evidence type="ECO:0000256" key="2">
    <source>
        <dbReference type="ARBA" id="ARBA00010631"/>
    </source>
</evidence>
<dbReference type="OrthoDB" id="10050858at2759"/>
<dbReference type="AlphaFoldDB" id="A0A152AA20"/>
<evidence type="ECO:0000256" key="3">
    <source>
        <dbReference type="ARBA" id="ARBA00022692"/>
    </source>
</evidence>
<keyword evidence="4 8" id="KW-1133">Transmembrane helix</keyword>
<comment type="similarity">
    <text evidence="2">Belongs to the nurim family.</text>
</comment>
<protein>
    <recommendedName>
        <fullName evidence="7">Nuclear envelope membrane protein</fullName>
    </recommendedName>
    <alternativeName>
        <fullName evidence="6">Nuclear rim protein</fullName>
    </alternativeName>
</protein>
<dbReference type="Proteomes" id="UP000076078">
    <property type="component" value="Unassembled WGS sequence"/>
</dbReference>
<name>A0A152AA20_TIELA</name>
<organism evidence="9 10">
    <name type="scientific">Tieghemostelium lacteum</name>
    <name type="common">Slime mold</name>
    <name type="synonym">Dictyostelium lacteum</name>
    <dbReference type="NCBI Taxonomy" id="361077"/>
    <lineage>
        <taxon>Eukaryota</taxon>
        <taxon>Amoebozoa</taxon>
        <taxon>Evosea</taxon>
        <taxon>Eumycetozoa</taxon>
        <taxon>Dictyostelia</taxon>
        <taxon>Dictyosteliales</taxon>
        <taxon>Raperosteliaceae</taxon>
        <taxon>Tieghemostelium</taxon>
    </lineage>
</organism>
<evidence type="ECO:0000256" key="5">
    <source>
        <dbReference type="ARBA" id="ARBA00023136"/>
    </source>
</evidence>
<reference evidence="9 10" key="1">
    <citation type="submission" date="2015-12" db="EMBL/GenBank/DDBJ databases">
        <title>Dictyostelia acquired genes for synthesis and detection of signals that induce cell-type specialization by lateral gene transfer from prokaryotes.</title>
        <authorList>
            <person name="Gloeckner G."/>
            <person name="Schaap P."/>
        </authorList>
    </citation>
    <scope>NUCLEOTIDE SEQUENCE [LARGE SCALE GENOMIC DNA]</scope>
    <source>
        <strain evidence="9 10">TK</strain>
    </source>
</reference>
<dbReference type="InterPro" id="IPR033580">
    <property type="entry name" value="Nurim-like"/>
</dbReference>
<keyword evidence="10" id="KW-1185">Reference proteome</keyword>
<evidence type="ECO:0000256" key="6">
    <source>
        <dbReference type="ARBA" id="ARBA00031700"/>
    </source>
</evidence>
<gene>
    <name evidence="9" type="ORF">DLAC_00545</name>
</gene>
<feature type="transmembrane region" description="Helical" evidence="8">
    <location>
        <begin position="106"/>
        <end position="124"/>
    </location>
</feature>
<comment type="caution">
    <text evidence="9">The sequence shown here is derived from an EMBL/GenBank/DDBJ whole genome shotgun (WGS) entry which is preliminary data.</text>
</comment>